<evidence type="ECO:0000313" key="3">
    <source>
        <dbReference type="Proteomes" id="UP001597344"/>
    </source>
</evidence>
<reference evidence="3" key="1">
    <citation type="journal article" date="2019" name="Int. J. Syst. Evol. Microbiol.">
        <title>The Global Catalogue of Microorganisms (GCM) 10K type strain sequencing project: providing services to taxonomists for standard genome sequencing and annotation.</title>
        <authorList>
            <consortium name="The Broad Institute Genomics Platform"/>
            <consortium name="The Broad Institute Genome Sequencing Center for Infectious Disease"/>
            <person name="Wu L."/>
            <person name="Ma J."/>
        </authorList>
    </citation>
    <scope>NUCLEOTIDE SEQUENCE [LARGE SCALE GENOMIC DNA]</scope>
    <source>
        <strain evidence="3">DT92</strain>
    </source>
</reference>
<keyword evidence="3" id="KW-1185">Reference proteome</keyword>
<comment type="caution">
    <text evidence="2">The sequence shown here is derived from an EMBL/GenBank/DDBJ whole genome shotgun (WGS) entry which is preliminary data.</text>
</comment>
<proteinExistence type="predicted"/>
<gene>
    <name evidence="2" type="ORF">ACFSJT_02355</name>
</gene>
<protein>
    <recommendedName>
        <fullName evidence="4">Secreted protein</fullName>
    </recommendedName>
</protein>
<dbReference type="EMBL" id="JBHUHY010000002">
    <property type="protein sequence ID" value="MFD2185618.1"/>
    <property type="molecule type" value="Genomic_DNA"/>
</dbReference>
<evidence type="ECO:0008006" key="4">
    <source>
        <dbReference type="Google" id="ProtNLM"/>
    </source>
</evidence>
<feature type="chain" id="PRO_5046951881" description="Secreted protein" evidence="1">
    <location>
        <begin position="23"/>
        <end position="53"/>
    </location>
</feature>
<feature type="signal peptide" evidence="1">
    <location>
        <begin position="1"/>
        <end position="22"/>
    </location>
</feature>
<dbReference type="RefSeq" id="WP_378318593.1">
    <property type="nucleotide sequence ID" value="NZ_JBHUHY010000002.1"/>
</dbReference>
<evidence type="ECO:0000256" key="1">
    <source>
        <dbReference type="SAM" id="SignalP"/>
    </source>
</evidence>
<sequence length="53" mass="5741">MKTIFYILIALFMSTTFTSCTADSVSDNVELSVEEVATTGQHGHVEDEDEGGN</sequence>
<dbReference type="PROSITE" id="PS51257">
    <property type="entry name" value="PROKAR_LIPOPROTEIN"/>
    <property type="match status" value="1"/>
</dbReference>
<organism evidence="2 3">
    <name type="scientific">Aquimarina celericrescens</name>
    <dbReference type="NCBI Taxonomy" id="1964542"/>
    <lineage>
        <taxon>Bacteria</taxon>
        <taxon>Pseudomonadati</taxon>
        <taxon>Bacteroidota</taxon>
        <taxon>Flavobacteriia</taxon>
        <taxon>Flavobacteriales</taxon>
        <taxon>Flavobacteriaceae</taxon>
        <taxon>Aquimarina</taxon>
    </lineage>
</organism>
<dbReference type="Proteomes" id="UP001597344">
    <property type="component" value="Unassembled WGS sequence"/>
</dbReference>
<name>A0ABW5ARL1_9FLAO</name>
<evidence type="ECO:0000313" key="2">
    <source>
        <dbReference type="EMBL" id="MFD2185618.1"/>
    </source>
</evidence>
<accession>A0ABW5ARL1</accession>
<keyword evidence="1" id="KW-0732">Signal</keyword>